<feature type="transmembrane region" description="Helical" evidence="8">
    <location>
        <begin position="497"/>
        <end position="520"/>
    </location>
</feature>
<evidence type="ECO:0000256" key="2">
    <source>
        <dbReference type="ARBA" id="ARBA00022448"/>
    </source>
</evidence>
<keyword evidence="9" id="KW-1185">Reference proteome</keyword>
<evidence type="ECO:0000256" key="4">
    <source>
        <dbReference type="ARBA" id="ARBA00022989"/>
    </source>
</evidence>
<evidence type="ECO:0000256" key="6">
    <source>
        <dbReference type="PIRSR" id="PIRSR600175-1"/>
    </source>
</evidence>
<keyword evidence="6" id="KW-0479">Metal-binding</keyword>
<feature type="disulfide bond" evidence="7">
    <location>
        <begin position="36"/>
        <end position="45"/>
    </location>
</feature>
<feature type="binding site" evidence="6">
    <location>
        <position position="351"/>
    </location>
    <ligand>
        <name>Na(+)</name>
        <dbReference type="ChEBI" id="CHEBI:29101"/>
        <label>1</label>
    </ligand>
</feature>
<dbReference type="PANTHER" id="PTHR11616">
    <property type="entry name" value="SODIUM/CHLORIDE DEPENDENT TRANSPORTER"/>
    <property type="match status" value="1"/>
</dbReference>
<organism evidence="9 10">
    <name type="scientific">Macrostomum lignano</name>
    <dbReference type="NCBI Taxonomy" id="282301"/>
    <lineage>
        <taxon>Eukaryota</taxon>
        <taxon>Metazoa</taxon>
        <taxon>Spiralia</taxon>
        <taxon>Lophotrochozoa</taxon>
        <taxon>Platyhelminthes</taxon>
        <taxon>Rhabditophora</taxon>
        <taxon>Macrostomorpha</taxon>
        <taxon>Macrostomida</taxon>
        <taxon>Macrostomidae</taxon>
        <taxon>Macrostomum</taxon>
    </lineage>
</organism>
<keyword evidence="6" id="KW-0915">Sodium</keyword>
<evidence type="ECO:0000256" key="5">
    <source>
        <dbReference type="ARBA" id="ARBA00023136"/>
    </source>
</evidence>
<dbReference type="GO" id="GO:0046872">
    <property type="term" value="F:metal ion binding"/>
    <property type="evidence" value="ECO:0007669"/>
    <property type="project" value="UniProtKB-KW"/>
</dbReference>
<keyword evidence="4 8" id="KW-1133">Transmembrane helix</keyword>
<dbReference type="PANTHER" id="PTHR11616:SF240">
    <property type="entry name" value="BLOATED TUBULES, ISOFORM B-RELATED"/>
    <property type="match status" value="1"/>
</dbReference>
<dbReference type="GO" id="GO:0005886">
    <property type="term" value="C:plasma membrane"/>
    <property type="evidence" value="ECO:0007669"/>
    <property type="project" value="TreeGrafter"/>
</dbReference>
<keyword evidence="7" id="KW-1015">Disulfide bond</keyword>
<dbReference type="SUPFAM" id="SSF161070">
    <property type="entry name" value="SNF-like"/>
    <property type="match status" value="1"/>
</dbReference>
<name>A0A1I8I9F9_9PLAT</name>
<feature type="transmembrane region" description="Helical" evidence="8">
    <location>
        <begin position="169"/>
        <end position="188"/>
    </location>
</feature>
<evidence type="ECO:0000313" key="9">
    <source>
        <dbReference type="Proteomes" id="UP000095280"/>
    </source>
</evidence>
<reference evidence="10" key="1">
    <citation type="submission" date="2016-11" db="UniProtKB">
        <authorList>
            <consortium name="WormBaseParasite"/>
        </authorList>
    </citation>
    <scope>IDENTIFICATION</scope>
</reference>
<feature type="transmembrane region" description="Helical" evidence="8">
    <location>
        <begin position="407"/>
        <end position="428"/>
    </location>
</feature>
<feature type="binding site" evidence="6">
    <location>
        <position position="282"/>
    </location>
    <ligand>
        <name>Na(+)</name>
        <dbReference type="ChEBI" id="CHEBI:29101"/>
        <label>1</label>
    </ligand>
</feature>
<dbReference type="AlphaFoldDB" id="A0A1I8I9F9"/>
<evidence type="ECO:0000256" key="8">
    <source>
        <dbReference type="SAM" id="Phobius"/>
    </source>
</evidence>
<evidence type="ECO:0000256" key="1">
    <source>
        <dbReference type="ARBA" id="ARBA00004141"/>
    </source>
</evidence>
<feature type="transmembrane region" description="Helical" evidence="8">
    <location>
        <begin position="6"/>
        <end position="24"/>
    </location>
</feature>
<feature type="transmembrane region" description="Helical" evidence="8">
    <location>
        <begin position="194"/>
        <end position="214"/>
    </location>
</feature>
<dbReference type="WBParaSite" id="maker-uti_cns_0010959-snap-gene-0.2-mRNA-1">
    <property type="protein sequence ID" value="maker-uti_cns_0010959-snap-gene-0.2-mRNA-1"/>
    <property type="gene ID" value="maker-uti_cns_0010959-snap-gene-0.2"/>
</dbReference>
<keyword evidence="3 8" id="KW-0812">Transmembrane</keyword>
<feature type="transmembrane region" description="Helical" evidence="8">
    <location>
        <begin position="457"/>
        <end position="477"/>
    </location>
</feature>
<evidence type="ECO:0000313" key="10">
    <source>
        <dbReference type="WBParaSite" id="maker-uti_cns_0010959-snap-gene-0.2-mRNA-1"/>
    </source>
</evidence>
<dbReference type="PROSITE" id="PS50267">
    <property type="entry name" value="NA_NEUROTRAN_SYMP_3"/>
    <property type="match status" value="1"/>
</dbReference>
<accession>A0A1I8I9F9</accession>
<proteinExistence type="predicted"/>
<feature type="transmembrane region" description="Helical" evidence="8">
    <location>
        <begin position="335"/>
        <end position="356"/>
    </location>
</feature>
<keyword evidence="5 8" id="KW-0472">Membrane</keyword>
<keyword evidence="2" id="KW-0813">Transport</keyword>
<comment type="subcellular location">
    <subcellularLocation>
        <location evidence="1">Membrane</location>
        <topology evidence="1">Multi-pass membrane protein</topology>
    </subcellularLocation>
</comment>
<dbReference type="PRINTS" id="PR00176">
    <property type="entry name" value="NANEUSMPORT"/>
</dbReference>
<feature type="transmembrane region" description="Helical" evidence="8">
    <location>
        <begin position="377"/>
        <end position="401"/>
    </location>
</feature>
<evidence type="ECO:0000256" key="7">
    <source>
        <dbReference type="PIRSR" id="PIRSR600175-2"/>
    </source>
</evidence>
<sequence length="546" mass="61105">MTYLSTIVGIYYNMIIAISIYYLFASMNSDLPWSSCDNAWNTPLCSSRLPLVTCNLSDQQLNGTCYNGTKLLGLYNESLFTQVTKLHRILPADEYFNLQSDLAFLINHILIITELLSTSCKLIVEIYAEPRAPAIVINATLHPPSMHNSHEVLKTSSDINKFGSPDWKLVLCLLLSWIVIYCCMVKGIKSSGKVVYFTALFPYVVLLILFFRGVTLENAIEGIRFYIVPDFSALGKARVWKDAAGQIFFSLSCSWGGLMSLSSYNRFHNNVIRDTFFVTSANCLTSVFAGFVIFSFIGHLAGNLKVPVKDVSQSGFGLAFIIYPEAMKLLPGSTFWAILFFFMILNLGVDSQFAMVETLITSLCDQFRGLRRHKPPVIAVVSVVMFLLGLPFTCSGGLYLMNIVDSYAGSWTILLIGFFECVTVGWVYGRPGFGNFHRFSEDIGLIMQRPISPIWRYLWQYISPALIMAIIIFNWVDYGRSEYTAGAGDFYPGWADALGWLIAIATVLIIFGTGLLKLFMEPSGTPWKQRLLGLSIPSYKWGPALP</sequence>
<feature type="binding site" evidence="6">
    <location>
        <position position="350"/>
    </location>
    <ligand>
        <name>Na(+)</name>
        <dbReference type="ChEBI" id="CHEBI:29101"/>
        <label>1</label>
    </ligand>
</feature>
<dbReference type="Proteomes" id="UP000095280">
    <property type="component" value="Unplaced"/>
</dbReference>
<feature type="binding site" evidence="6">
    <location>
        <position position="250"/>
    </location>
    <ligand>
        <name>Na(+)</name>
        <dbReference type="ChEBI" id="CHEBI:29101"/>
        <label>1</label>
    </ligand>
</feature>
<protein>
    <submittedName>
        <fullName evidence="10">Transporter</fullName>
    </submittedName>
</protein>
<dbReference type="Pfam" id="PF00209">
    <property type="entry name" value="SNF"/>
    <property type="match status" value="2"/>
</dbReference>
<evidence type="ECO:0000256" key="3">
    <source>
        <dbReference type="ARBA" id="ARBA00022692"/>
    </source>
</evidence>
<dbReference type="GO" id="GO:0015375">
    <property type="term" value="F:glycine:sodium symporter activity"/>
    <property type="evidence" value="ECO:0007669"/>
    <property type="project" value="TreeGrafter"/>
</dbReference>
<feature type="transmembrane region" description="Helical" evidence="8">
    <location>
        <begin position="276"/>
        <end position="297"/>
    </location>
</feature>
<feature type="binding site" evidence="6">
    <location>
        <position position="347"/>
    </location>
    <ligand>
        <name>Na(+)</name>
        <dbReference type="ChEBI" id="CHEBI:29101"/>
        <label>1</label>
    </ligand>
</feature>
<dbReference type="InterPro" id="IPR000175">
    <property type="entry name" value="Na/ntran_symport"/>
</dbReference>
<dbReference type="InterPro" id="IPR037272">
    <property type="entry name" value="SNS_sf"/>
</dbReference>